<dbReference type="PIRSF" id="PIRSF015582">
    <property type="entry name" value="Cit_lyase_B"/>
    <property type="match status" value="1"/>
</dbReference>
<evidence type="ECO:0000256" key="3">
    <source>
        <dbReference type="ARBA" id="ARBA00022842"/>
    </source>
</evidence>
<keyword evidence="2" id="KW-0479">Metal-binding</keyword>
<comment type="caution">
    <text evidence="5">The sequence shown here is derived from an EMBL/GenBank/DDBJ whole genome shotgun (WGS) entry which is preliminary data.</text>
</comment>
<evidence type="ECO:0000256" key="2">
    <source>
        <dbReference type="ARBA" id="ARBA00022723"/>
    </source>
</evidence>
<keyword evidence="6" id="KW-1185">Reference proteome</keyword>
<evidence type="ECO:0000313" key="6">
    <source>
        <dbReference type="Proteomes" id="UP001500620"/>
    </source>
</evidence>
<accession>A0ABP8CXL7</accession>
<dbReference type="InterPro" id="IPR011206">
    <property type="entry name" value="Citrate_lyase_beta/mcl1/mcl2"/>
</dbReference>
<evidence type="ECO:0000313" key="5">
    <source>
        <dbReference type="EMBL" id="GAA4244631.1"/>
    </source>
</evidence>
<sequence length="278" mass="28815">MLLTSLYVPGDRPDRFAKAVASGADAVILDLEDAVAAPRKAYAREAVAEFLAGQHPVPVLVRINDLQGPEARADRAVLAGVAGAAGVKVPKVESRRVLTALAAHVRVPLHPLIESALGVEAAHAVATHPAVASIGLGEADLRSDLGVDGDEALLWARGRIVVAARAAGLPPPQMSVYPNVTDLDGLADSCAAGRRLGFLGRAAIHPRQLPVIVAAFRPAAQDVARAEALLAALADAQTRDAGTVVLPDGRFADRAMVAAARHIVELAARYATDDRAGR</sequence>
<protein>
    <submittedName>
        <fullName evidence="5">CoA ester lyase</fullName>
    </submittedName>
</protein>
<proteinExistence type="predicted"/>
<dbReference type="InterPro" id="IPR040442">
    <property type="entry name" value="Pyrv_kinase-like_dom_sf"/>
</dbReference>
<feature type="domain" description="HpcH/HpaI aldolase/citrate lyase" evidence="4">
    <location>
        <begin position="5"/>
        <end position="206"/>
    </location>
</feature>
<dbReference type="InterPro" id="IPR015813">
    <property type="entry name" value="Pyrv/PenolPyrv_kinase-like_dom"/>
</dbReference>
<organism evidence="5 6">
    <name type="scientific">Dactylosporangium darangshiense</name>
    <dbReference type="NCBI Taxonomy" id="579108"/>
    <lineage>
        <taxon>Bacteria</taxon>
        <taxon>Bacillati</taxon>
        <taxon>Actinomycetota</taxon>
        <taxon>Actinomycetes</taxon>
        <taxon>Micromonosporales</taxon>
        <taxon>Micromonosporaceae</taxon>
        <taxon>Dactylosporangium</taxon>
    </lineage>
</organism>
<keyword evidence="3" id="KW-0460">Magnesium</keyword>
<dbReference type="InterPro" id="IPR005000">
    <property type="entry name" value="Aldolase/citrate-lyase_domain"/>
</dbReference>
<gene>
    <name evidence="5" type="ORF">GCM10022255_008420</name>
</gene>
<comment type="cofactor">
    <cofactor evidence="1">
        <name>Mg(2+)</name>
        <dbReference type="ChEBI" id="CHEBI:18420"/>
    </cofactor>
</comment>
<evidence type="ECO:0000256" key="1">
    <source>
        <dbReference type="ARBA" id="ARBA00001946"/>
    </source>
</evidence>
<name>A0ABP8CXL7_9ACTN</name>
<dbReference type="PANTHER" id="PTHR32308:SF10">
    <property type="entry name" value="CITRATE LYASE SUBUNIT BETA"/>
    <property type="match status" value="1"/>
</dbReference>
<dbReference type="EMBL" id="BAABAT010000002">
    <property type="protein sequence ID" value="GAA4244631.1"/>
    <property type="molecule type" value="Genomic_DNA"/>
</dbReference>
<dbReference type="Gene3D" id="3.20.20.60">
    <property type="entry name" value="Phosphoenolpyruvate-binding domains"/>
    <property type="match status" value="1"/>
</dbReference>
<evidence type="ECO:0000259" key="4">
    <source>
        <dbReference type="Pfam" id="PF03328"/>
    </source>
</evidence>
<dbReference type="SUPFAM" id="SSF51621">
    <property type="entry name" value="Phosphoenolpyruvate/pyruvate domain"/>
    <property type="match status" value="1"/>
</dbReference>
<dbReference type="GO" id="GO:0016829">
    <property type="term" value="F:lyase activity"/>
    <property type="evidence" value="ECO:0007669"/>
    <property type="project" value="UniProtKB-KW"/>
</dbReference>
<keyword evidence="5" id="KW-0456">Lyase</keyword>
<reference evidence="6" key="1">
    <citation type="journal article" date="2019" name="Int. J. Syst. Evol. Microbiol.">
        <title>The Global Catalogue of Microorganisms (GCM) 10K type strain sequencing project: providing services to taxonomists for standard genome sequencing and annotation.</title>
        <authorList>
            <consortium name="The Broad Institute Genomics Platform"/>
            <consortium name="The Broad Institute Genome Sequencing Center for Infectious Disease"/>
            <person name="Wu L."/>
            <person name="Ma J."/>
        </authorList>
    </citation>
    <scope>NUCLEOTIDE SEQUENCE [LARGE SCALE GENOMIC DNA]</scope>
    <source>
        <strain evidence="6">JCM 17441</strain>
    </source>
</reference>
<dbReference type="Pfam" id="PF03328">
    <property type="entry name" value="HpcH_HpaI"/>
    <property type="match status" value="1"/>
</dbReference>
<dbReference type="PANTHER" id="PTHR32308">
    <property type="entry name" value="LYASE BETA SUBUNIT, PUTATIVE (AFU_ORTHOLOGUE AFUA_4G13030)-RELATED"/>
    <property type="match status" value="1"/>
</dbReference>
<dbReference type="RefSeq" id="WP_345121396.1">
    <property type="nucleotide sequence ID" value="NZ_BAABAT010000002.1"/>
</dbReference>
<dbReference type="Proteomes" id="UP001500620">
    <property type="component" value="Unassembled WGS sequence"/>
</dbReference>